<feature type="transmembrane region" description="Helical" evidence="1">
    <location>
        <begin position="61"/>
        <end position="83"/>
    </location>
</feature>
<evidence type="ECO:0000313" key="2">
    <source>
        <dbReference type="EMBL" id="QBI54516.1"/>
    </source>
</evidence>
<evidence type="ECO:0000313" key="3">
    <source>
        <dbReference type="Proteomes" id="UP000292235"/>
    </source>
</evidence>
<accession>A0A4P6Q1K4</accession>
<keyword evidence="1" id="KW-0472">Membrane</keyword>
<dbReference type="Proteomes" id="UP000292235">
    <property type="component" value="Chromosome"/>
</dbReference>
<keyword evidence="1" id="KW-0812">Transmembrane</keyword>
<dbReference type="RefSeq" id="WP_131098681.1">
    <property type="nucleotide sequence ID" value="NZ_CP036455.1"/>
</dbReference>
<name>A0A4P6Q1K4_9ACTN</name>
<proteinExistence type="predicted"/>
<gene>
    <name evidence="2" type="ORF">EKD16_13670</name>
</gene>
<dbReference type="AlphaFoldDB" id="A0A4P6Q1K4"/>
<evidence type="ECO:0008006" key="4">
    <source>
        <dbReference type="Google" id="ProtNLM"/>
    </source>
</evidence>
<reference evidence="2 3" key="1">
    <citation type="submission" date="2019-02" db="EMBL/GenBank/DDBJ databases">
        <authorList>
            <person name="Khodamoradi S."/>
            <person name="Hahnke R.L."/>
            <person name="Kaempfer P."/>
            <person name="Schumann P."/>
            <person name="Rohde M."/>
            <person name="Steinert M."/>
            <person name="Luzhetskyy A."/>
            <person name="Wink J."/>
            <person name="Ruckert C."/>
        </authorList>
    </citation>
    <scope>NUCLEOTIDE SEQUENCE [LARGE SCALE GENOMIC DNA]</scope>
    <source>
        <strain evidence="2 3">M2</strain>
    </source>
</reference>
<sequence>MALDRRDEARLHRLQRQLAADDPDCHRRMRDYSDRLARNRAATAEPAGPAEPTAAREPAPWAGVLLVWAVVLAAALVLIAATAGTA</sequence>
<organism evidence="2 3">
    <name type="scientific">Streptomonospora litoralis</name>
    <dbReference type="NCBI Taxonomy" id="2498135"/>
    <lineage>
        <taxon>Bacteria</taxon>
        <taxon>Bacillati</taxon>
        <taxon>Actinomycetota</taxon>
        <taxon>Actinomycetes</taxon>
        <taxon>Streptosporangiales</taxon>
        <taxon>Nocardiopsidaceae</taxon>
        <taxon>Streptomonospora</taxon>
    </lineage>
</organism>
<keyword evidence="3" id="KW-1185">Reference proteome</keyword>
<dbReference type="OrthoDB" id="3431307at2"/>
<evidence type="ECO:0000256" key="1">
    <source>
        <dbReference type="SAM" id="Phobius"/>
    </source>
</evidence>
<dbReference type="KEGG" id="strr:EKD16_13670"/>
<keyword evidence="1" id="KW-1133">Transmembrane helix</keyword>
<protein>
    <recommendedName>
        <fullName evidence="4">DUF3040 domain-containing protein</fullName>
    </recommendedName>
</protein>
<dbReference type="EMBL" id="CP036455">
    <property type="protein sequence ID" value="QBI54516.1"/>
    <property type="molecule type" value="Genomic_DNA"/>
</dbReference>